<dbReference type="AlphaFoldDB" id="A0A6G1CX44"/>
<dbReference type="EMBL" id="SPHZ02000007">
    <property type="protein sequence ID" value="KAF0905175.1"/>
    <property type="molecule type" value="Genomic_DNA"/>
</dbReference>
<sequence length="76" mass="8091">MAPNSNSMPAKHERASRSSGSGSKDQRDSRLGQQSVANEVAAGDFANWTMVAAAMDDLKKLTLHSGTNERDSSLPD</sequence>
<evidence type="ECO:0000313" key="3">
    <source>
        <dbReference type="Proteomes" id="UP000479710"/>
    </source>
</evidence>
<gene>
    <name evidence="2" type="ORF">E2562_000971</name>
</gene>
<evidence type="ECO:0000256" key="1">
    <source>
        <dbReference type="SAM" id="MobiDB-lite"/>
    </source>
</evidence>
<proteinExistence type="predicted"/>
<name>A0A6G1CX44_9ORYZ</name>
<dbReference type="Proteomes" id="UP000479710">
    <property type="component" value="Unassembled WGS sequence"/>
</dbReference>
<organism evidence="2 3">
    <name type="scientific">Oryza meyeriana var. granulata</name>
    <dbReference type="NCBI Taxonomy" id="110450"/>
    <lineage>
        <taxon>Eukaryota</taxon>
        <taxon>Viridiplantae</taxon>
        <taxon>Streptophyta</taxon>
        <taxon>Embryophyta</taxon>
        <taxon>Tracheophyta</taxon>
        <taxon>Spermatophyta</taxon>
        <taxon>Magnoliopsida</taxon>
        <taxon>Liliopsida</taxon>
        <taxon>Poales</taxon>
        <taxon>Poaceae</taxon>
        <taxon>BOP clade</taxon>
        <taxon>Oryzoideae</taxon>
        <taxon>Oryzeae</taxon>
        <taxon>Oryzinae</taxon>
        <taxon>Oryza</taxon>
        <taxon>Oryza meyeriana</taxon>
    </lineage>
</organism>
<protein>
    <submittedName>
        <fullName evidence="2">Uncharacterized protein</fullName>
    </submittedName>
</protein>
<comment type="caution">
    <text evidence="2">The sequence shown here is derived from an EMBL/GenBank/DDBJ whole genome shotgun (WGS) entry which is preliminary data.</text>
</comment>
<reference evidence="2 3" key="1">
    <citation type="submission" date="2019-11" db="EMBL/GenBank/DDBJ databases">
        <title>Whole genome sequence of Oryza granulata.</title>
        <authorList>
            <person name="Li W."/>
        </authorList>
    </citation>
    <scope>NUCLEOTIDE SEQUENCE [LARGE SCALE GENOMIC DNA]</scope>
    <source>
        <strain evidence="3">cv. Menghai</strain>
        <tissue evidence="2">Leaf</tissue>
    </source>
</reference>
<keyword evidence="3" id="KW-1185">Reference proteome</keyword>
<accession>A0A6G1CX44</accession>
<evidence type="ECO:0000313" key="2">
    <source>
        <dbReference type="EMBL" id="KAF0905175.1"/>
    </source>
</evidence>
<feature type="region of interest" description="Disordered" evidence="1">
    <location>
        <begin position="1"/>
        <end position="36"/>
    </location>
</feature>